<proteinExistence type="predicted"/>
<dbReference type="Gene3D" id="3.20.20.370">
    <property type="entry name" value="Glycoside hydrolase/deacetylase"/>
    <property type="match status" value="1"/>
</dbReference>
<comment type="caution">
    <text evidence="6">The sequence shown here is derived from an EMBL/GenBank/DDBJ whole genome shotgun (WGS) entry which is preliminary data.</text>
</comment>
<dbReference type="CDD" id="cd10918">
    <property type="entry name" value="CE4_NodB_like_5s_6s"/>
    <property type="match status" value="1"/>
</dbReference>
<name>A0A7K0EK43_9BACT</name>
<evidence type="ECO:0000313" key="7">
    <source>
        <dbReference type="Proteomes" id="UP000441754"/>
    </source>
</evidence>
<dbReference type="SUPFAM" id="SSF88713">
    <property type="entry name" value="Glycoside hydrolase/deacetylase"/>
    <property type="match status" value="1"/>
</dbReference>
<dbReference type="GO" id="GO:0005975">
    <property type="term" value="P:carbohydrate metabolic process"/>
    <property type="evidence" value="ECO:0007669"/>
    <property type="project" value="InterPro"/>
</dbReference>
<dbReference type="Proteomes" id="UP000441754">
    <property type="component" value="Unassembled WGS sequence"/>
</dbReference>
<evidence type="ECO:0000259" key="5">
    <source>
        <dbReference type="PROSITE" id="PS51677"/>
    </source>
</evidence>
<evidence type="ECO:0000256" key="3">
    <source>
        <dbReference type="SAM" id="MobiDB-lite"/>
    </source>
</evidence>
<evidence type="ECO:0000256" key="2">
    <source>
        <dbReference type="ARBA" id="ARBA00022729"/>
    </source>
</evidence>
<dbReference type="InterPro" id="IPR011330">
    <property type="entry name" value="Glyco_hydro/deAcase_b/a-brl"/>
</dbReference>
<dbReference type="PROSITE" id="PS51677">
    <property type="entry name" value="NODB"/>
    <property type="match status" value="1"/>
</dbReference>
<dbReference type="GO" id="GO:0016810">
    <property type="term" value="F:hydrolase activity, acting on carbon-nitrogen (but not peptide) bonds"/>
    <property type="evidence" value="ECO:0007669"/>
    <property type="project" value="InterPro"/>
</dbReference>
<sequence>MNKKVHRIVLPLLISTFTAVAFTSCNQQQNSSSTLNASAASAETPKEKPAAESAKTAAPETDPKTIPADKIADAPTIIARKQVPILCYHQIRDWRPKDSENARSYIMPIQVFKDQIKMLADSGYHSISPDQLYAYLTTGAALPEKPVLITFDDGDEEQHTLAAPELEKHGFKGAFFIMTASIGRRGYQHYMDKQQIKDLADRGHTIGCHTWDHHNVKKYTAADWVTQIEQPTKKLEEITGKPVRHFAYPFGLWNHEATVELKKRGYLGAYQLAEKKRDEENPLLSIRRIIASGYWSPKTLSNNIKNSFR</sequence>
<evidence type="ECO:0000256" key="1">
    <source>
        <dbReference type="ARBA" id="ARBA00004613"/>
    </source>
</evidence>
<evidence type="ECO:0000256" key="4">
    <source>
        <dbReference type="SAM" id="SignalP"/>
    </source>
</evidence>
<reference evidence="6 7" key="1">
    <citation type="journal article" date="2018" name="Antonie Van Leeuwenhoek">
        <title>Larkinella terrae sp. nov., isolated from soil on Jeju Island, South Korea.</title>
        <authorList>
            <person name="Ten L.N."/>
            <person name="Jeon J."/>
            <person name="Park S.J."/>
            <person name="Park S."/>
            <person name="Lee S.Y."/>
            <person name="Kim M.K."/>
            <person name="Jung H.Y."/>
        </authorList>
    </citation>
    <scope>NUCLEOTIDE SEQUENCE [LARGE SCALE GENOMIC DNA]</scope>
    <source>
        <strain evidence="6 7">KCTC 52001</strain>
    </source>
</reference>
<keyword evidence="2 4" id="KW-0732">Signal</keyword>
<feature type="compositionally biased region" description="Low complexity" evidence="3">
    <location>
        <begin position="34"/>
        <end position="43"/>
    </location>
</feature>
<dbReference type="PANTHER" id="PTHR34216">
    <property type="match status" value="1"/>
</dbReference>
<feature type="domain" description="NodB homology" evidence="5">
    <location>
        <begin position="145"/>
        <end position="309"/>
    </location>
</feature>
<dbReference type="AlphaFoldDB" id="A0A7K0EK43"/>
<gene>
    <name evidence="6" type="ORF">GJJ30_12830</name>
</gene>
<feature type="region of interest" description="Disordered" evidence="3">
    <location>
        <begin position="34"/>
        <end position="69"/>
    </location>
</feature>
<organism evidence="6 7">
    <name type="scientific">Larkinella terrae</name>
    <dbReference type="NCBI Taxonomy" id="2025311"/>
    <lineage>
        <taxon>Bacteria</taxon>
        <taxon>Pseudomonadati</taxon>
        <taxon>Bacteroidota</taxon>
        <taxon>Cytophagia</taxon>
        <taxon>Cytophagales</taxon>
        <taxon>Spirosomataceae</taxon>
        <taxon>Larkinella</taxon>
    </lineage>
</organism>
<feature type="signal peptide" evidence="4">
    <location>
        <begin position="1"/>
        <end position="21"/>
    </location>
</feature>
<protein>
    <submittedName>
        <fullName evidence="6">Polysaccharide deacetylase family protein</fullName>
    </submittedName>
</protein>
<dbReference type="GO" id="GO:0005576">
    <property type="term" value="C:extracellular region"/>
    <property type="evidence" value="ECO:0007669"/>
    <property type="project" value="UniProtKB-SubCell"/>
</dbReference>
<evidence type="ECO:0000313" key="6">
    <source>
        <dbReference type="EMBL" id="MRS62177.1"/>
    </source>
</evidence>
<dbReference type="PANTHER" id="PTHR34216:SF3">
    <property type="entry name" value="POLY-BETA-1,6-N-ACETYL-D-GLUCOSAMINE N-DEACETYLASE"/>
    <property type="match status" value="1"/>
</dbReference>
<comment type="subcellular location">
    <subcellularLocation>
        <location evidence="1">Secreted</location>
    </subcellularLocation>
</comment>
<dbReference type="OrthoDB" id="9778320at2"/>
<dbReference type="InterPro" id="IPR051398">
    <property type="entry name" value="Polysacch_Deacetylase"/>
</dbReference>
<dbReference type="EMBL" id="WJXZ01000006">
    <property type="protein sequence ID" value="MRS62177.1"/>
    <property type="molecule type" value="Genomic_DNA"/>
</dbReference>
<dbReference type="Pfam" id="PF01522">
    <property type="entry name" value="Polysacc_deac_1"/>
    <property type="match status" value="1"/>
</dbReference>
<accession>A0A7K0EK43</accession>
<feature type="chain" id="PRO_5029736446" evidence="4">
    <location>
        <begin position="22"/>
        <end position="309"/>
    </location>
</feature>
<dbReference type="RefSeq" id="WP_154175549.1">
    <property type="nucleotide sequence ID" value="NZ_WJXZ01000006.1"/>
</dbReference>
<dbReference type="PROSITE" id="PS51257">
    <property type="entry name" value="PROKAR_LIPOPROTEIN"/>
    <property type="match status" value="1"/>
</dbReference>
<dbReference type="InterPro" id="IPR002509">
    <property type="entry name" value="NODB_dom"/>
</dbReference>
<keyword evidence="7" id="KW-1185">Reference proteome</keyword>